<dbReference type="GO" id="GO:0000776">
    <property type="term" value="C:kinetochore"/>
    <property type="evidence" value="ECO:0007669"/>
    <property type="project" value="TreeGrafter"/>
</dbReference>
<feature type="compositionally biased region" description="Basic and acidic residues" evidence="1">
    <location>
        <begin position="109"/>
        <end position="162"/>
    </location>
</feature>
<sequence length="318" mass="36162">MSFDDTGSGMPSELDAEDDYLSMAFGDPAATAKETSLQRTTRLKREAAERGRVLSKKELALQAKAAREAALATELDSSNKGAKMMAKMGFKGGALGKTENARTQPIEILMKDDKGGIGMDSEKKRKIRETAAEMEGQQKRKRVDEDEYRQRTRDEREERKAEGQMWSAMKTLESFDTDGANGGDDEGSNAKIENQMDRTISPPLASVNILWRTLAKQRLERERERRMRYDLDQSLTQRANYEDPDADDDDKAALGTDVEDLDEEDAELVEFESLKPAVRLEKILEELRQKYHYCFWCKFRYPDESMEDCPGLTEDEHG</sequence>
<feature type="region of interest" description="Disordered" evidence="1">
    <location>
        <begin position="1"/>
        <end position="51"/>
    </location>
</feature>
<dbReference type="PROSITE" id="PS50174">
    <property type="entry name" value="G_PATCH"/>
    <property type="match status" value="1"/>
</dbReference>
<dbReference type="Pfam" id="PF01585">
    <property type="entry name" value="G-patch"/>
    <property type="match status" value="1"/>
</dbReference>
<dbReference type="EMBL" id="NAJP01000004">
    <property type="protein sequence ID" value="TKA48221.1"/>
    <property type="molecule type" value="Genomic_DNA"/>
</dbReference>
<dbReference type="GO" id="GO:0003676">
    <property type="term" value="F:nucleic acid binding"/>
    <property type="evidence" value="ECO:0007669"/>
    <property type="project" value="InterPro"/>
</dbReference>
<dbReference type="InterPro" id="IPR039249">
    <property type="entry name" value="GPATCH11"/>
</dbReference>
<evidence type="ECO:0000256" key="1">
    <source>
        <dbReference type="SAM" id="MobiDB-lite"/>
    </source>
</evidence>
<organism evidence="3 4">
    <name type="scientific">Friedmanniomyces endolithicus</name>
    <dbReference type="NCBI Taxonomy" id="329885"/>
    <lineage>
        <taxon>Eukaryota</taxon>
        <taxon>Fungi</taxon>
        <taxon>Dikarya</taxon>
        <taxon>Ascomycota</taxon>
        <taxon>Pezizomycotina</taxon>
        <taxon>Dothideomycetes</taxon>
        <taxon>Dothideomycetidae</taxon>
        <taxon>Mycosphaerellales</taxon>
        <taxon>Teratosphaeriaceae</taxon>
        <taxon>Friedmanniomyces</taxon>
    </lineage>
</organism>
<evidence type="ECO:0000259" key="2">
    <source>
        <dbReference type="PROSITE" id="PS50174"/>
    </source>
</evidence>
<dbReference type="PANTHER" id="PTHR21032:SF0">
    <property type="entry name" value="G PATCH DOMAIN-CONTAINING PROTEIN 11"/>
    <property type="match status" value="1"/>
</dbReference>
<dbReference type="AlphaFoldDB" id="A0A4U0VG99"/>
<dbReference type="Pfam" id="PF13821">
    <property type="entry name" value="DUF4187"/>
    <property type="match status" value="1"/>
</dbReference>
<dbReference type="Proteomes" id="UP000310066">
    <property type="component" value="Unassembled WGS sequence"/>
</dbReference>
<dbReference type="PANTHER" id="PTHR21032">
    <property type="entry name" value="G PATCH DOMAIN-CONTAINING PROTEIN 11"/>
    <property type="match status" value="1"/>
</dbReference>
<dbReference type="SMART" id="SM00443">
    <property type="entry name" value="G_patch"/>
    <property type="match status" value="1"/>
</dbReference>
<dbReference type="SMART" id="SM01173">
    <property type="entry name" value="DUF4187"/>
    <property type="match status" value="1"/>
</dbReference>
<gene>
    <name evidence="3" type="ORF">B0A54_01714</name>
</gene>
<accession>A0A4U0VG99</accession>
<protein>
    <recommendedName>
        <fullName evidence="2">G-patch domain-containing protein</fullName>
    </recommendedName>
</protein>
<dbReference type="InterPro" id="IPR000467">
    <property type="entry name" value="G_patch_dom"/>
</dbReference>
<name>A0A4U0VG99_9PEZI</name>
<feature type="region of interest" description="Disordered" evidence="1">
    <location>
        <begin position="104"/>
        <end position="167"/>
    </location>
</feature>
<feature type="domain" description="G-patch" evidence="2">
    <location>
        <begin position="77"/>
        <end position="122"/>
    </location>
</feature>
<proteinExistence type="predicted"/>
<reference evidence="3 4" key="1">
    <citation type="submission" date="2017-03" db="EMBL/GenBank/DDBJ databases">
        <title>Genomes of endolithic fungi from Antarctica.</title>
        <authorList>
            <person name="Coleine C."/>
            <person name="Masonjones S."/>
            <person name="Stajich J.E."/>
        </authorList>
    </citation>
    <scope>NUCLEOTIDE SEQUENCE [LARGE SCALE GENOMIC DNA]</scope>
    <source>
        <strain evidence="3 4">CCFEE 5311</strain>
    </source>
</reference>
<comment type="caution">
    <text evidence="3">The sequence shown here is derived from an EMBL/GenBank/DDBJ whole genome shotgun (WGS) entry which is preliminary data.</text>
</comment>
<dbReference type="OrthoDB" id="786951at2759"/>
<evidence type="ECO:0000313" key="4">
    <source>
        <dbReference type="Proteomes" id="UP000310066"/>
    </source>
</evidence>
<dbReference type="InterPro" id="IPR025239">
    <property type="entry name" value="DUF4187"/>
</dbReference>
<evidence type="ECO:0000313" key="3">
    <source>
        <dbReference type="EMBL" id="TKA48221.1"/>
    </source>
</evidence>